<dbReference type="Pfam" id="PF02458">
    <property type="entry name" value="Transferase"/>
    <property type="match status" value="1"/>
</dbReference>
<dbReference type="AlphaFoldDB" id="W0UVW2"/>
<evidence type="ECO:0000256" key="4">
    <source>
        <dbReference type="ARBA" id="ARBA00051052"/>
    </source>
</evidence>
<dbReference type="PANTHER" id="PTHR31642">
    <property type="entry name" value="TRICHOTHECENE 3-O-ACETYLTRANSFERASE"/>
    <property type="match status" value="1"/>
</dbReference>
<reference evidence="8" key="2">
    <citation type="submission" date="2013-07" db="EMBL/GenBank/DDBJ databases">
        <authorList>
            <person name="Petersen M."/>
        </authorList>
    </citation>
    <scope>NUCLEOTIDE SEQUENCE</scope>
    <source>
        <tissue evidence="8">Mature leaves</tissue>
    </source>
</reference>
<gene>
    <name evidence="8" type="primary">ras1</name>
</gene>
<comment type="catalytic activity">
    <reaction evidence="4">
        <text>(2R)-3-(3,4-dihydroxyphenyl)lactate + (E)-caffeoyl-CoA = (R)-rosmarinate + CoA</text>
        <dbReference type="Rhea" id="RHEA:22344"/>
        <dbReference type="ChEBI" id="CHEBI:57287"/>
        <dbReference type="ChEBI" id="CHEBI:71492"/>
        <dbReference type="ChEBI" id="CHEBI:71493"/>
        <dbReference type="ChEBI" id="CHEBI:87136"/>
        <dbReference type="EC" id="2.3.1.140"/>
    </reaction>
</comment>
<dbReference type="FunFam" id="3.30.559.10:FF:000015">
    <property type="entry name" value="Spermidine hydroxycinnamoyl transferase"/>
    <property type="match status" value="1"/>
</dbReference>
<evidence type="ECO:0000256" key="7">
    <source>
        <dbReference type="SAM" id="MobiDB-lite"/>
    </source>
</evidence>
<dbReference type="InterPro" id="IPR050317">
    <property type="entry name" value="Plant_Fungal_Acyltransferase"/>
</dbReference>
<dbReference type="EMBL" id="HG423394">
    <property type="protein sequence ID" value="CDG56250.1"/>
    <property type="molecule type" value="mRNA"/>
</dbReference>
<sequence length="432" mass="47736">MKIDVKESTMVRPAAETPSGSVWLSNLDLLSPANYHTLSVHFYSHDGSADFFEAAALKEALSRALVEFYPYAGRLKMNDNNRLEIDCNGEGLLLVEAECDGEMAELGDFAPRPDLSLIPKVDYAKGISTYPLMLFQLTRFKCGGVCLGVANEHHLSDGVSALHFINTWCNLARGVPAPAPAPVFDRSALSARNPPQPQFSHAEYQPPPTLPTPLENTEIAYSKFKLTRDQLAALKSTCKATATAADGSARPYSTFEVLAGHIWRCVCVARALPGEQETKLHIPFDGRAKLRLPPGFFGNAIFFATPVATCGEIEANSISHAVRRVGDAIGRLDEDYLKSSVDFLEMRPNISKLAQGPHSFRCPNLWVISWVRLPIYEPDFGWGKAVYMGPWAAPFEGKSYLLPNPDNDGSLFVAITLHTQHMERFEKLFYEI</sequence>
<organism evidence="8">
    <name type="scientific">Glechoma hederacea</name>
    <name type="common">Ground-ivy</name>
    <dbReference type="NCBI Taxonomy" id="28509"/>
    <lineage>
        <taxon>Eukaryota</taxon>
        <taxon>Viridiplantae</taxon>
        <taxon>Streptophyta</taxon>
        <taxon>Embryophyta</taxon>
        <taxon>Tracheophyta</taxon>
        <taxon>Spermatophyta</taxon>
        <taxon>Magnoliopsida</taxon>
        <taxon>eudicotyledons</taxon>
        <taxon>Gunneridae</taxon>
        <taxon>Pentapetalae</taxon>
        <taxon>asterids</taxon>
        <taxon>lamiids</taxon>
        <taxon>Lamiales</taxon>
        <taxon>Lamiaceae</taxon>
        <taxon>Nepetoideae</taxon>
        <taxon>Mentheae</taxon>
        <taxon>Nepetinae</taxon>
        <taxon>Glechoma</taxon>
    </lineage>
</organism>
<reference evidence="8" key="1">
    <citation type="thesis" date="2010" institute="Philipps-Universitaet Marburg">
        <title>Molekularbiologische und biochemische Untersuchungen von Hydroxycinnamoyltransferasen aus Coleus blumei und Glechoma hederacea.</title>
        <authorList>
            <person name="Sander M."/>
        </authorList>
    </citation>
    <scope>NUCLEOTIDE SEQUENCE</scope>
    <source>
        <tissue evidence="8">Mature leaves</tissue>
    </source>
</reference>
<protein>
    <recommendedName>
        <fullName evidence="6">Rosmarinate synthase</fullName>
        <ecNumber evidence="5">2.3.1.140</ecNumber>
    </recommendedName>
</protein>
<evidence type="ECO:0000256" key="6">
    <source>
        <dbReference type="ARBA" id="ARBA00073413"/>
    </source>
</evidence>
<dbReference type="PANTHER" id="PTHR31642:SF11">
    <property type="entry name" value="SHIKIMATE O-HYDROXYCINNAMOYLTRANSFERASE"/>
    <property type="match status" value="1"/>
</dbReference>
<dbReference type="InterPro" id="IPR023213">
    <property type="entry name" value="CAT-like_dom_sf"/>
</dbReference>
<keyword evidence="2 8" id="KW-0808">Transferase</keyword>
<evidence type="ECO:0000256" key="2">
    <source>
        <dbReference type="ARBA" id="ARBA00022679"/>
    </source>
</evidence>
<feature type="region of interest" description="Disordered" evidence="7">
    <location>
        <begin position="187"/>
        <end position="207"/>
    </location>
</feature>
<accession>W0UVW2</accession>
<keyword evidence="3" id="KW-0012">Acyltransferase</keyword>
<dbReference type="FunFam" id="3.30.559.10:FF:000008">
    <property type="entry name" value="Tryptamine hydroxycinnamoyl transferase"/>
    <property type="match status" value="1"/>
</dbReference>
<evidence type="ECO:0000256" key="5">
    <source>
        <dbReference type="ARBA" id="ARBA00066415"/>
    </source>
</evidence>
<evidence type="ECO:0000256" key="3">
    <source>
        <dbReference type="ARBA" id="ARBA00023315"/>
    </source>
</evidence>
<dbReference type="GO" id="GO:0050266">
    <property type="term" value="F:rosmarinate synthase activity"/>
    <property type="evidence" value="ECO:0007669"/>
    <property type="project" value="UniProtKB-EC"/>
</dbReference>
<dbReference type="EC" id="2.3.1.140" evidence="5"/>
<dbReference type="Gene3D" id="3.30.559.10">
    <property type="entry name" value="Chloramphenicol acetyltransferase-like domain"/>
    <property type="match status" value="2"/>
</dbReference>
<evidence type="ECO:0000256" key="1">
    <source>
        <dbReference type="ARBA" id="ARBA00009861"/>
    </source>
</evidence>
<proteinExistence type="evidence at transcript level"/>
<comment type="similarity">
    <text evidence="1">Belongs to the plant acyltransferase family.</text>
</comment>
<name>W0UVW2_GLEHE</name>
<evidence type="ECO:0000313" key="8">
    <source>
        <dbReference type="EMBL" id="CDG56250.1"/>
    </source>
</evidence>